<sequence length="133" mass="15422">MAFSGRNTWCMAPHSYNSLGNLLQDHCSRYGKVFKSHLFSSPRVVSCDECLTISYFRMKAKRLNVVIQNPSMELGQASMRRRSQKAQKCGFPFVSITKSKPEFLNEIEIIAIHILHSWKDKRHVSSEEPRKKF</sequence>
<proteinExistence type="predicted"/>
<dbReference type="STRING" id="63057.A0A2P5DWG8"/>
<evidence type="ECO:0000313" key="1">
    <source>
        <dbReference type="EMBL" id="PON77640.1"/>
    </source>
</evidence>
<accession>A0A2P5DWG8</accession>
<dbReference type="Proteomes" id="UP000237000">
    <property type="component" value="Unassembled WGS sequence"/>
</dbReference>
<reference evidence="2" key="1">
    <citation type="submission" date="2016-06" db="EMBL/GenBank/DDBJ databases">
        <title>Parallel loss of symbiosis genes in relatives of nitrogen-fixing non-legume Parasponia.</title>
        <authorList>
            <person name="Van Velzen R."/>
            <person name="Holmer R."/>
            <person name="Bu F."/>
            <person name="Rutten L."/>
            <person name="Van Zeijl A."/>
            <person name="Liu W."/>
            <person name="Santuari L."/>
            <person name="Cao Q."/>
            <person name="Sharma T."/>
            <person name="Shen D."/>
            <person name="Roswanjaya Y."/>
            <person name="Wardhani T."/>
            <person name="Kalhor M.S."/>
            <person name="Jansen J."/>
            <person name="Van den Hoogen J."/>
            <person name="Gungor B."/>
            <person name="Hartog M."/>
            <person name="Hontelez J."/>
            <person name="Verver J."/>
            <person name="Yang W.-C."/>
            <person name="Schijlen E."/>
            <person name="Repin R."/>
            <person name="Schilthuizen M."/>
            <person name="Schranz E."/>
            <person name="Heidstra R."/>
            <person name="Miyata K."/>
            <person name="Fedorova E."/>
            <person name="Kohlen W."/>
            <person name="Bisseling T."/>
            <person name="Smit S."/>
            <person name="Geurts R."/>
        </authorList>
    </citation>
    <scope>NUCLEOTIDE SEQUENCE [LARGE SCALE GENOMIC DNA]</scope>
    <source>
        <strain evidence="2">cv. RG33-2</strain>
    </source>
</reference>
<dbReference type="AlphaFoldDB" id="A0A2P5DWG8"/>
<dbReference type="OrthoDB" id="3945418at2759"/>
<dbReference type="InParanoid" id="A0A2P5DWG8"/>
<organism evidence="1 2">
    <name type="scientific">Trema orientale</name>
    <name type="common">Charcoal tree</name>
    <name type="synonym">Celtis orientalis</name>
    <dbReference type="NCBI Taxonomy" id="63057"/>
    <lineage>
        <taxon>Eukaryota</taxon>
        <taxon>Viridiplantae</taxon>
        <taxon>Streptophyta</taxon>
        <taxon>Embryophyta</taxon>
        <taxon>Tracheophyta</taxon>
        <taxon>Spermatophyta</taxon>
        <taxon>Magnoliopsida</taxon>
        <taxon>eudicotyledons</taxon>
        <taxon>Gunneridae</taxon>
        <taxon>Pentapetalae</taxon>
        <taxon>rosids</taxon>
        <taxon>fabids</taxon>
        <taxon>Rosales</taxon>
        <taxon>Cannabaceae</taxon>
        <taxon>Trema</taxon>
    </lineage>
</organism>
<name>A0A2P5DWG8_TREOI</name>
<comment type="caution">
    <text evidence="1">The sequence shown here is derived from an EMBL/GenBank/DDBJ whole genome shotgun (WGS) entry which is preliminary data.</text>
</comment>
<gene>
    <name evidence="1" type="ORF">TorRG33x02_240100</name>
</gene>
<evidence type="ECO:0000313" key="2">
    <source>
        <dbReference type="Proteomes" id="UP000237000"/>
    </source>
</evidence>
<protein>
    <submittedName>
        <fullName evidence="1">Uncharacterized protein</fullName>
    </submittedName>
</protein>
<keyword evidence="2" id="KW-1185">Reference proteome</keyword>
<dbReference type="EMBL" id="JXTC01000245">
    <property type="protein sequence ID" value="PON77640.1"/>
    <property type="molecule type" value="Genomic_DNA"/>
</dbReference>